<dbReference type="AlphaFoldDB" id="A0A2U2RK66"/>
<dbReference type="PRINTS" id="PR00742">
    <property type="entry name" value="GLHYDRLASE35"/>
</dbReference>
<dbReference type="EC" id="3.2.1.23" evidence="3"/>
<gene>
    <name evidence="11" type="ORF">DEO23_10280</name>
</gene>
<feature type="compositionally biased region" description="Low complexity" evidence="9">
    <location>
        <begin position="62"/>
        <end position="74"/>
    </location>
</feature>
<dbReference type="SUPFAM" id="SSF51445">
    <property type="entry name" value="(Trans)glycosidases"/>
    <property type="match status" value="1"/>
</dbReference>
<accession>A0A2U2RK66</accession>
<dbReference type="SMART" id="SM01029">
    <property type="entry name" value="BetaGal_dom2"/>
    <property type="match status" value="1"/>
</dbReference>
<keyword evidence="4" id="KW-0732">Signal</keyword>
<keyword evidence="6" id="KW-0325">Glycoprotein</keyword>
<dbReference type="Gene3D" id="2.102.20.10">
    <property type="entry name" value="Beta-galactosidase, domain 2"/>
    <property type="match status" value="1"/>
</dbReference>
<comment type="similarity">
    <text evidence="2 8">Belongs to the glycosyl hydrolase 35 family.</text>
</comment>
<evidence type="ECO:0000313" key="11">
    <source>
        <dbReference type="EMBL" id="PWH06174.1"/>
    </source>
</evidence>
<feature type="compositionally biased region" description="Gly residues" evidence="9">
    <location>
        <begin position="513"/>
        <end position="544"/>
    </location>
</feature>
<dbReference type="Proteomes" id="UP000245590">
    <property type="component" value="Unassembled WGS sequence"/>
</dbReference>
<evidence type="ECO:0000256" key="7">
    <source>
        <dbReference type="ARBA" id="ARBA00023295"/>
    </source>
</evidence>
<dbReference type="Pfam" id="PF13364">
    <property type="entry name" value="BetaGal_ABD2"/>
    <property type="match status" value="2"/>
</dbReference>
<evidence type="ECO:0000256" key="1">
    <source>
        <dbReference type="ARBA" id="ARBA00001412"/>
    </source>
</evidence>
<dbReference type="Pfam" id="PF10435">
    <property type="entry name" value="BetaGal_dom2"/>
    <property type="match status" value="1"/>
</dbReference>
<comment type="caution">
    <text evidence="11">The sequence shown here is derived from an EMBL/GenBank/DDBJ whole genome shotgun (WGS) entry which is preliminary data.</text>
</comment>
<dbReference type="GO" id="GO:0004565">
    <property type="term" value="F:beta-galactosidase activity"/>
    <property type="evidence" value="ECO:0007669"/>
    <property type="project" value="UniProtKB-EC"/>
</dbReference>
<dbReference type="InterPro" id="IPR006311">
    <property type="entry name" value="TAT_signal"/>
</dbReference>
<evidence type="ECO:0000256" key="2">
    <source>
        <dbReference type="ARBA" id="ARBA00009809"/>
    </source>
</evidence>
<dbReference type="EMBL" id="QFKX01000003">
    <property type="protein sequence ID" value="PWH06174.1"/>
    <property type="molecule type" value="Genomic_DNA"/>
</dbReference>
<keyword evidence="5" id="KW-0378">Hydrolase</keyword>
<dbReference type="SUPFAM" id="SSF51011">
    <property type="entry name" value="Glycosyl hydrolase domain"/>
    <property type="match status" value="1"/>
</dbReference>
<evidence type="ECO:0000259" key="10">
    <source>
        <dbReference type="SMART" id="SM01029"/>
    </source>
</evidence>
<comment type="catalytic activity">
    <reaction evidence="1">
        <text>Hydrolysis of terminal non-reducing beta-D-galactose residues in beta-D-galactosides.</text>
        <dbReference type="EC" id="3.2.1.23"/>
    </reaction>
</comment>
<reference evidence="11 12" key="1">
    <citation type="submission" date="2018-05" db="EMBL/GenBank/DDBJ databases">
        <title>Brachybacterium sp. M1HQ-2T, whole genome shotgun sequence.</title>
        <authorList>
            <person name="Tuo L."/>
        </authorList>
    </citation>
    <scope>NUCLEOTIDE SEQUENCE [LARGE SCALE GENOMIC DNA]</scope>
    <source>
        <strain evidence="11 12">M1HQ-2</strain>
    </source>
</reference>
<evidence type="ECO:0000256" key="5">
    <source>
        <dbReference type="ARBA" id="ARBA00022801"/>
    </source>
</evidence>
<dbReference type="Pfam" id="PF01301">
    <property type="entry name" value="Glyco_hydro_35"/>
    <property type="match status" value="1"/>
</dbReference>
<dbReference type="InterPro" id="IPR008979">
    <property type="entry name" value="Galactose-bd-like_sf"/>
</dbReference>
<keyword evidence="12" id="KW-1185">Reference proteome</keyword>
<feature type="region of interest" description="Disordered" evidence="9">
    <location>
        <begin position="938"/>
        <end position="967"/>
    </location>
</feature>
<dbReference type="RefSeq" id="WP_109275921.1">
    <property type="nucleotide sequence ID" value="NZ_QFKX01000003.1"/>
</dbReference>
<dbReference type="PROSITE" id="PS51318">
    <property type="entry name" value="TAT"/>
    <property type="match status" value="1"/>
</dbReference>
<proteinExistence type="inferred from homology"/>
<dbReference type="InterPro" id="IPR018954">
    <property type="entry name" value="Betagal_dom2"/>
</dbReference>
<feature type="domain" description="Beta-galactosidase" evidence="10">
    <location>
        <begin position="661"/>
        <end position="837"/>
    </location>
</feature>
<keyword evidence="7" id="KW-0326">Glycosidase</keyword>
<dbReference type="InterPro" id="IPR017853">
    <property type="entry name" value="GH"/>
</dbReference>
<dbReference type="InterPro" id="IPR001944">
    <property type="entry name" value="Glycoside_Hdrlase_35"/>
</dbReference>
<organism evidence="11 12">
    <name type="scientific">Brachybacterium endophyticum</name>
    <dbReference type="NCBI Taxonomy" id="2182385"/>
    <lineage>
        <taxon>Bacteria</taxon>
        <taxon>Bacillati</taxon>
        <taxon>Actinomycetota</taxon>
        <taxon>Actinomycetes</taxon>
        <taxon>Micrococcales</taxon>
        <taxon>Dermabacteraceae</taxon>
        <taxon>Brachybacterium</taxon>
    </lineage>
</organism>
<dbReference type="Gene3D" id="2.60.120.260">
    <property type="entry name" value="Galactose-binding domain-like"/>
    <property type="match status" value="3"/>
</dbReference>
<dbReference type="InterPro" id="IPR037110">
    <property type="entry name" value="Betagal_dom2_sf"/>
</dbReference>
<evidence type="ECO:0000256" key="8">
    <source>
        <dbReference type="RuleBase" id="RU003679"/>
    </source>
</evidence>
<protein>
    <recommendedName>
        <fullName evidence="3">beta-galactosidase</fullName>
        <ecNumber evidence="3">3.2.1.23</ecNumber>
    </recommendedName>
</protein>
<dbReference type="PANTHER" id="PTHR23421">
    <property type="entry name" value="BETA-GALACTOSIDASE RELATED"/>
    <property type="match status" value="1"/>
</dbReference>
<evidence type="ECO:0000256" key="9">
    <source>
        <dbReference type="SAM" id="MobiDB-lite"/>
    </source>
</evidence>
<evidence type="ECO:0000313" key="12">
    <source>
        <dbReference type="Proteomes" id="UP000245590"/>
    </source>
</evidence>
<dbReference type="Gene3D" id="3.20.20.80">
    <property type="entry name" value="Glycosidases"/>
    <property type="match status" value="1"/>
</dbReference>
<name>A0A2U2RK66_9MICO</name>
<dbReference type="SUPFAM" id="SSF49785">
    <property type="entry name" value="Galactose-binding domain-like"/>
    <property type="match status" value="2"/>
</dbReference>
<feature type="region of interest" description="Disordered" evidence="9">
    <location>
        <begin position="1"/>
        <end position="32"/>
    </location>
</feature>
<evidence type="ECO:0000256" key="4">
    <source>
        <dbReference type="ARBA" id="ARBA00022729"/>
    </source>
</evidence>
<dbReference type="GO" id="GO:0005975">
    <property type="term" value="P:carbohydrate metabolic process"/>
    <property type="evidence" value="ECO:0007669"/>
    <property type="project" value="InterPro"/>
</dbReference>
<evidence type="ECO:0000256" key="6">
    <source>
        <dbReference type="ARBA" id="ARBA00023180"/>
    </source>
</evidence>
<feature type="region of interest" description="Disordered" evidence="9">
    <location>
        <begin position="513"/>
        <end position="561"/>
    </location>
</feature>
<feature type="compositionally biased region" description="Low complexity" evidence="9">
    <location>
        <begin position="12"/>
        <end position="32"/>
    </location>
</feature>
<dbReference type="InterPro" id="IPR031330">
    <property type="entry name" value="Gly_Hdrlase_35_cat"/>
</dbReference>
<dbReference type="InterPro" id="IPR025300">
    <property type="entry name" value="BetaGal_jelly_roll_dom"/>
</dbReference>
<sequence length="1255" mass="134108">MPPLSEHPRPRPATSIRPAAPTRPAAPARPTSFSRSAFLRASASALVVPTLAAPAAHAAGPDLATASTGPTPTGHGHGGDPLEDGLVHGSHSLPGNDGRAHEVTWDARSFRIDGERLHLYAGEIHPWRVPAPAQWRELLQLMRATGFNAVSFYFFWGLHQTEEGGPFDFTGIKDVDLLLRIAEQEGLYVIARPGPYVNAEISMGGLPAYLTNRKASLRSTDPDNLADSKAWLSAIGEILTKHQVTEGGGSVLMWQIENELISEEAQRSEFLRTLAQHVRSIGASVPLFHNDYNLGGRFQDAEVHDLDFYAYDHYPLGFDAGGDRQRLGEAEAQFREFAPESPHFITESQGGAFTPWGAPFDASQAYEFTDPAFTRQWGVRNLGNGVTAFNYYMAFGGTNWGYTGSPSSGFTSYDYGAGITEDRLVTGKLAVQKELAAFQDALPQITSMAPASAPLLRDVDGADVQAYQRIATDDEKAASDDGASRLLAFRLADSNDETDTRFAVRLLLGAKDTGGGAGQGDGGTGLGGDAGQGGDAGPGGGGAAQGDARGSSSAEEPDVDDGDAAIQYEGDWESTPDETAFGGTVHRTETAGATASWTFTGTGVDVITATGTDHGTAECLIDGEVEGTFTSHVASDQNKPTRFVAHRVRDLEHGEHTVTVRATGKAAEGGTGTVVTLDAFDVPGDAEQDPDAPIPDGVTGWVRVPQKQDTALHLHGRDAFVVTADCLIGGHALLYSTSQLFGPALPRRGGMQQILVGADGDPGEIVLRYDREPRIDAPRRGVESSWDETSGQLRLNVTHGEEPVEISLRGRPLGADGTGRRSTLHLRFLSRTAAARTWILSGTPGRWVEPTPGHEEAHVVVEGAEHARAVTFDGSTARITAGGAERTSLRVDVPEGVRRVEVDGHRASVHEGVAQVHLRAPWKLDVPALRFRGIDEAPETAGDLDESGWTHADSTTGSTDQQGPGRGGIVLDSNHYGMFEGSVWYRAHFTATAKRSLTLRANGGTGQPATGKAPAFAQAWAGGKSLGAFPADGQDHELAIPAGARTTGKEAVLAVLVHNLGQNLDWSDDGLSKQTRGLYDAVLPADGDVRWLIRGVADPAGADDPLRTMYNVGGLHGEREGWHLPEFADHRWKRATSMVADEPGIRWYRADFRLRVPEQQDASWRLVVRSSRFERDRSDHSQVVLYVNGWQIGIYIGDIGPQSEFTIPAGILDPSGRNQLALWVAAKEKGAGPDHVELKLVGNRTGGIGHADPLV</sequence>
<feature type="region of interest" description="Disordered" evidence="9">
    <location>
        <begin position="62"/>
        <end position="100"/>
    </location>
</feature>
<evidence type="ECO:0000256" key="3">
    <source>
        <dbReference type="ARBA" id="ARBA00012756"/>
    </source>
</evidence>
<feature type="compositionally biased region" description="Polar residues" evidence="9">
    <location>
        <begin position="952"/>
        <end position="962"/>
    </location>
</feature>